<dbReference type="Proteomes" id="UP000243924">
    <property type="component" value="Chromosome I"/>
</dbReference>
<dbReference type="OrthoDB" id="6168558at2"/>
<dbReference type="NCBIfam" id="TIGR00254">
    <property type="entry name" value="GGDEF"/>
    <property type="match status" value="1"/>
</dbReference>
<dbReference type="AlphaFoldDB" id="A0A1H2FZI8"/>
<name>A0A1H2FZI8_9GAMM</name>
<proteinExistence type="predicted"/>
<gene>
    <name evidence="4" type="ORF">SAMN05216210_1905</name>
</gene>
<reference evidence="5" key="1">
    <citation type="submission" date="2016-10" db="EMBL/GenBank/DDBJ databases">
        <authorList>
            <person name="Varghese N."/>
            <person name="Submissions S."/>
        </authorList>
    </citation>
    <scope>NUCLEOTIDE SEQUENCE [LARGE SCALE GENOMIC DNA]</scope>
    <source>
        <strain evidence="5">CECT 8338</strain>
    </source>
</reference>
<keyword evidence="1" id="KW-0472">Membrane</keyword>
<dbReference type="InterPro" id="IPR029787">
    <property type="entry name" value="Nucleotide_cyclase"/>
</dbReference>
<accession>A0A1H2FZI8</accession>
<dbReference type="Gene3D" id="3.30.450.20">
    <property type="entry name" value="PAS domain"/>
    <property type="match status" value="1"/>
</dbReference>
<dbReference type="InterPro" id="IPR000160">
    <property type="entry name" value="GGDEF_dom"/>
</dbReference>
<dbReference type="InterPro" id="IPR035919">
    <property type="entry name" value="EAL_sf"/>
</dbReference>
<evidence type="ECO:0000313" key="5">
    <source>
        <dbReference type="Proteomes" id="UP000243924"/>
    </source>
</evidence>
<dbReference type="SUPFAM" id="SSF141868">
    <property type="entry name" value="EAL domain-like"/>
    <property type="match status" value="1"/>
</dbReference>
<dbReference type="PROSITE" id="PS50887">
    <property type="entry name" value="GGDEF"/>
    <property type="match status" value="1"/>
</dbReference>
<dbReference type="InterPro" id="IPR050706">
    <property type="entry name" value="Cyclic-di-GMP_PDE-like"/>
</dbReference>
<evidence type="ECO:0000259" key="3">
    <source>
        <dbReference type="PROSITE" id="PS50887"/>
    </source>
</evidence>
<keyword evidence="1" id="KW-0812">Transmembrane</keyword>
<dbReference type="GO" id="GO:0071111">
    <property type="term" value="F:cyclic-guanylate-specific phosphodiesterase activity"/>
    <property type="evidence" value="ECO:0007669"/>
    <property type="project" value="InterPro"/>
</dbReference>
<dbReference type="InterPro" id="IPR001633">
    <property type="entry name" value="EAL_dom"/>
</dbReference>
<feature type="transmembrane region" description="Helical" evidence="1">
    <location>
        <begin position="12"/>
        <end position="32"/>
    </location>
</feature>
<dbReference type="PANTHER" id="PTHR33121">
    <property type="entry name" value="CYCLIC DI-GMP PHOSPHODIESTERASE PDEF"/>
    <property type="match status" value="1"/>
</dbReference>
<dbReference type="STRING" id="1434072.SAMN05216210_1905"/>
<dbReference type="Pfam" id="PF00990">
    <property type="entry name" value="GGDEF"/>
    <property type="match status" value="1"/>
</dbReference>
<evidence type="ECO:0000313" key="4">
    <source>
        <dbReference type="EMBL" id="SDU12478.1"/>
    </source>
</evidence>
<dbReference type="SUPFAM" id="SSF55073">
    <property type="entry name" value="Nucleotide cyclase"/>
    <property type="match status" value="1"/>
</dbReference>
<dbReference type="SMART" id="SM00052">
    <property type="entry name" value="EAL"/>
    <property type="match status" value="1"/>
</dbReference>
<dbReference type="PANTHER" id="PTHR33121:SF79">
    <property type="entry name" value="CYCLIC DI-GMP PHOSPHODIESTERASE PDED-RELATED"/>
    <property type="match status" value="1"/>
</dbReference>
<dbReference type="PROSITE" id="PS50883">
    <property type="entry name" value="EAL"/>
    <property type="match status" value="1"/>
</dbReference>
<sequence length="781" mass="87524">MKAPPRAVNLRHSILLVLGLLVLLFILGMWLMSTLNLNFAQQAMTQLREQQVADTFYANLDRINSHHSLMEKNTRDLARMTQQWHALGGSLTELDTMLETTLAEFPDVYAASLLFDDAPQGNSSPLNLFAYRDGAHIQLDTESPRWQQGSGYPELHEILKTHPEPAALHWTPAYYSIRSDAVVISLSTPLRNSAGDWLGVASTDWRADDIIRLVSRVEVTPSTFAFLLDRENRNLSSLALADTPKAQQLMDAIADRELHQRQVETNSATSLTARELLAPMQKDRIRIAGGDYALFFSTTRAGMTFGIGVPQAEIDAVLTPMRQSNLRIALGIGSVLLLLSGIILFMVASTLRQLHNLYTDSLTGLPNRARLLLDLRKRSKQGSLVLLNLDAFKEINDVYGHPCGDHIILHLANSLTDFMRTNQSWASARLYRMPADEFAIWLPGRLQTHVLQDRLANLHHFLNSLNSRWEDQQIPLSASLGLASSWQLDSQQHQAHELLSCANIALKQARLSQNSLRIYDPAQGIKRDYEHNLQWANRLKTALENGRIRPYFQPIMDVRTGKIGKYECLVRLIDEQEVAVSPGEFLAVAKKIRLYRSLTRTMVEQAVERFRGTDQQFSLNLSGEDLLDSDLTDFILQQLADNQVAGQVIFEILESEGIENYAAVRQFIDQAKAMGCQIAIDDFGTGYSNFEHLLRLNVDLIKIDGSLIRQLDHDSTALTLTRGIVQFARELGMQTVAEFVHNQAVFDQVQHLGIDFAQGAYIGMPGAELLPSEAADGANDK</sequence>
<dbReference type="SMART" id="SM00267">
    <property type="entry name" value="GGDEF"/>
    <property type="match status" value="1"/>
</dbReference>
<dbReference type="CDD" id="cd18773">
    <property type="entry name" value="PDC1_HK_sensor"/>
    <property type="match status" value="1"/>
</dbReference>
<dbReference type="CDD" id="cd01949">
    <property type="entry name" value="GGDEF"/>
    <property type="match status" value="1"/>
</dbReference>
<evidence type="ECO:0000256" key="1">
    <source>
        <dbReference type="SAM" id="Phobius"/>
    </source>
</evidence>
<feature type="transmembrane region" description="Helical" evidence="1">
    <location>
        <begin position="328"/>
        <end position="348"/>
    </location>
</feature>
<dbReference type="InterPro" id="IPR043128">
    <property type="entry name" value="Rev_trsase/Diguanyl_cyclase"/>
</dbReference>
<feature type="domain" description="EAL" evidence="2">
    <location>
        <begin position="532"/>
        <end position="779"/>
    </location>
</feature>
<feature type="domain" description="GGDEF" evidence="3">
    <location>
        <begin position="380"/>
        <end position="521"/>
    </location>
</feature>
<dbReference type="Gene3D" id="3.30.70.270">
    <property type="match status" value="1"/>
</dbReference>
<dbReference type="RefSeq" id="WP_092386324.1">
    <property type="nucleotide sequence ID" value="NZ_LT629787.1"/>
</dbReference>
<evidence type="ECO:0000259" key="2">
    <source>
        <dbReference type="PROSITE" id="PS50883"/>
    </source>
</evidence>
<organism evidence="4 5">
    <name type="scientific">Halopseudomonas salegens</name>
    <dbReference type="NCBI Taxonomy" id="1434072"/>
    <lineage>
        <taxon>Bacteria</taxon>
        <taxon>Pseudomonadati</taxon>
        <taxon>Pseudomonadota</taxon>
        <taxon>Gammaproteobacteria</taxon>
        <taxon>Pseudomonadales</taxon>
        <taxon>Pseudomonadaceae</taxon>
        <taxon>Halopseudomonas</taxon>
    </lineage>
</organism>
<dbReference type="CDD" id="cd01948">
    <property type="entry name" value="EAL"/>
    <property type="match status" value="1"/>
</dbReference>
<keyword evidence="1" id="KW-1133">Transmembrane helix</keyword>
<dbReference type="Pfam" id="PF00563">
    <property type="entry name" value="EAL"/>
    <property type="match status" value="1"/>
</dbReference>
<dbReference type="EMBL" id="LT629787">
    <property type="protein sequence ID" value="SDU12478.1"/>
    <property type="molecule type" value="Genomic_DNA"/>
</dbReference>
<keyword evidence="5" id="KW-1185">Reference proteome</keyword>
<dbReference type="Gene3D" id="3.20.20.450">
    <property type="entry name" value="EAL domain"/>
    <property type="match status" value="1"/>
</dbReference>
<protein>
    <submittedName>
        <fullName evidence="4">Diguanylate cyclase (GGDEF) domain-containing protein</fullName>
    </submittedName>
</protein>